<evidence type="ECO:0000256" key="1">
    <source>
        <dbReference type="SAM" id="Coils"/>
    </source>
</evidence>
<keyword evidence="1" id="KW-0175">Coiled coil</keyword>
<dbReference type="Proteomes" id="UP000046393">
    <property type="component" value="Unplaced"/>
</dbReference>
<reference evidence="4" key="1">
    <citation type="submission" date="2017-02" db="UniProtKB">
        <authorList>
            <consortium name="WormBaseParasite"/>
        </authorList>
    </citation>
    <scope>IDENTIFICATION</scope>
</reference>
<evidence type="ECO:0000313" key="3">
    <source>
        <dbReference type="Proteomes" id="UP000046393"/>
    </source>
</evidence>
<feature type="compositionally biased region" description="Basic residues" evidence="2">
    <location>
        <begin position="727"/>
        <end position="743"/>
    </location>
</feature>
<feature type="compositionally biased region" description="Basic and acidic residues" evidence="2">
    <location>
        <begin position="698"/>
        <end position="708"/>
    </location>
</feature>
<feature type="compositionally biased region" description="Basic and acidic residues" evidence="2">
    <location>
        <begin position="131"/>
        <end position="141"/>
    </location>
</feature>
<feature type="region of interest" description="Disordered" evidence="2">
    <location>
        <begin position="883"/>
        <end position="902"/>
    </location>
</feature>
<feature type="region of interest" description="Disordered" evidence="2">
    <location>
        <begin position="188"/>
        <end position="220"/>
    </location>
</feature>
<dbReference type="AlphaFoldDB" id="A0A0N5AGZ3"/>
<accession>A0A0N5AGZ3</accession>
<keyword evidence="3" id="KW-1185">Reference proteome</keyword>
<evidence type="ECO:0000256" key="2">
    <source>
        <dbReference type="SAM" id="MobiDB-lite"/>
    </source>
</evidence>
<feature type="region of interest" description="Disordered" evidence="2">
    <location>
        <begin position="434"/>
        <end position="454"/>
    </location>
</feature>
<feature type="compositionally biased region" description="Basic and acidic residues" evidence="2">
    <location>
        <begin position="442"/>
        <end position="454"/>
    </location>
</feature>
<organism evidence="3 4">
    <name type="scientific">Syphacia muris</name>
    <dbReference type="NCBI Taxonomy" id="451379"/>
    <lineage>
        <taxon>Eukaryota</taxon>
        <taxon>Metazoa</taxon>
        <taxon>Ecdysozoa</taxon>
        <taxon>Nematoda</taxon>
        <taxon>Chromadorea</taxon>
        <taxon>Rhabditida</taxon>
        <taxon>Spirurina</taxon>
        <taxon>Oxyuridomorpha</taxon>
        <taxon>Oxyuroidea</taxon>
        <taxon>Oxyuridae</taxon>
        <taxon>Syphacia</taxon>
    </lineage>
</organism>
<feature type="compositionally biased region" description="Polar residues" evidence="2">
    <location>
        <begin position="142"/>
        <end position="153"/>
    </location>
</feature>
<sequence length="1124" mass="127881">MSNKFRSQEYDAYVLPKKDDAETHLYHKAQQNLKKAVETARSYEGDHYGLIFGKNLKPVGQYASGTLHEGQKFIGDGQMRPAGSENGKAVGQWAAVELSDRNDTERTYYYESIEERFGDIKDVTGNCPSKLHKDDQHEKNHQNLTVEQNSRNASAAAVDKSYGKQLRGGARISDALYYAAQYFADSKTSTASKSQSKKQRRKKKSRVKKGSPTTKDSTKLLHDAILQADNEMHVYKQPTNTRNNFKKQQAISPLATKPLAKDTATMGHAGKFTSDAKGSVQAKLKDTNGDTMKITVDAVGGRGNEILSSEVVEKWIKRYAQYFSCELAKEKLQFLLKLRQGEKNYLPHDTVKQADRIQDDITLLQRRKQHFEGEACKFSEHQKPKVKSEREKLIWMAGKHQNGFINRTKKLPKQANKRAETDRTTDERKFVNSRINGGRSYGSEKAKLEKETQSTLEKLDVKPQEQLNTLTSRIGRNEKGVNEVSEIQQCLEQKFDNMRKSADSDDKQKDKDIDQIKKTMTKAIQQEAQDQEEKLHGNIRSLCHGFVHETIQQKEKLEDKPKSEQVKVGNEKQNHHKCLIQDLKLEDEMPFQTLKLVIQDKTANTWNKTGLKKGARIAPRTPEVSFNNVKKYNTPQQKLDIGYKHCIRESDKPRKKLITKYPLPAGKTVLEHQKAQDIDILRVEKNNFDYLLTGEEPLKQEVKEEPGESKQQQTKVEQSLEKSAAAGKHKVTKKNKQNSKRRFTGLMRNLDLRRHRPHRYSTEEYEAKFRQMTKVIDAVNNKIQNAEIAKEEAQMMKACEKDRLQNSLPGQYLDVNGLNVSWKQQPNSQNGIKQHQNLTKVLPVGKNSAQQSLHREELPLVSLLTDQNQQVVHGGYLKSATSKQEPLDFNSKNAGNSNKISSTSNVYNQKEMLKERRKQFFNDYYQAADISTQQFSASSQICPSALTTKYQSSCIQDPRNQLQSNENINSQCRGFNKPHYADNTCCTGRDNANLEQVNKLNEFEENTSCKSSDLGIPLSQRKESLKNNQLPKNYVLVTHIRAKEHCGTDGNPVAVPPSSVLLRGIATKAVETSCSNSRKDKVKVRNSWSQPLEKKAIGSDGTVKLKGQYVVDNSFPRKDEEIML</sequence>
<feature type="region of interest" description="Disordered" evidence="2">
    <location>
        <begin position="128"/>
        <end position="164"/>
    </location>
</feature>
<dbReference type="WBParaSite" id="SMUV_0000362301-mRNA-1">
    <property type="protein sequence ID" value="SMUV_0000362301-mRNA-1"/>
    <property type="gene ID" value="SMUV_0000362301"/>
</dbReference>
<feature type="coiled-coil region" evidence="1">
    <location>
        <begin position="776"/>
        <end position="803"/>
    </location>
</feature>
<proteinExistence type="predicted"/>
<evidence type="ECO:0000313" key="4">
    <source>
        <dbReference type="WBParaSite" id="SMUV_0000362301-mRNA-1"/>
    </source>
</evidence>
<feature type="compositionally biased region" description="Basic residues" evidence="2">
    <location>
        <begin position="195"/>
        <end position="209"/>
    </location>
</feature>
<feature type="region of interest" description="Disordered" evidence="2">
    <location>
        <begin position="698"/>
        <end position="743"/>
    </location>
</feature>
<protein>
    <submittedName>
        <fullName evidence="4">BUD13 homolog</fullName>
    </submittedName>
</protein>
<name>A0A0N5AGZ3_9BILA</name>